<evidence type="ECO:0000256" key="2">
    <source>
        <dbReference type="ARBA" id="ARBA00005416"/>
    </source>
</evidence>
<comment type="caution">
    <text evidence="10">The sequence shown here is derived from an EMBL/GenBank/DDBJ whole genome shotgun (WGS) entry which is preliminary data.</text>
</comment>
<keyword evidence="3" id="KW-0964">Secreted</keyword>
<evidence type="ECO:0000256" key="4">
    <source>
        <dbReference type="ARBA" id="ARBA00022729"/>
    </source>
</evidence>
<dbReference type="PANTHER" id="PTHR36016">
    <property type="entry name" value="CLAVATA3/ESR (CLE)-RELATED PROTEIN 7"/>
    <property type="match status" value="1"/>
</dbReference>
<proteinExistence type="inferred from homology"/>
<dbReference type="InterPro" id="IPR039617">
    <property type="entry name" value="CLAVATA3-CLE"/>
</dbReference>
<dbReference type="Proteomes" id="UP000187609">
    <property type="component" value="Unassembled WGS sequence"/>
</dbReference>
<gene>
    <name evidence="10" type="ORF">A4A49_18960</name>
</gene>
<protein>
    <submittedName>
        <fullName evidence="10">Uncharacterized protein</fullName>
    </submittedName>
</protein>
<keyword evidence="11" id="KW-1185">Reference proteome</keyword>
<comment type="subcellular location">
    <subcellularLocation>
        <location evidence="1">Secreted</location>
        <location evidence="1">Extracellular space</location>
    </subcellularLocation>
</comment>
<evidence type="ECO:0000256" key="5">
    <source>
        <dbReference type="ARBA" id="ARBA00022782"/>
    </source>
</evidence>
<feature type="chain" id="PRO_5012656304" evidence="9">
    <location>
        <begin position="31"/>
        <end position="90"/>
    </location>
</feature>
<evidence type="ECO:0000313" key="11">
    <source>
        <dbReference type="Proteomes" id="UP000187609"/>
    </source>
</evidence>
<feature type="region of interest" description="Disordered" evidence="8">
    <location>
        <begin position="66"/>
        <end position="90"/>
    </location>
</feature>
<sequence>MANSSISAKSLMLAFLFIFFLFCHFITSEARILGDLPNVVTKYDSHFVLSKAGFSLKEIEEYKRRSLKGGSDRVAPGGPDPQHHSLPPNY</sequence>
<evidence type="ECO:0000256" key="8">
    <source>
        <dbReference type="SAM" id="MobiDB-lite"/>
    </source>
</evidence>
<dbReference type="OMA" id="TKYDSHF"/>
<comment type="similarity">
    <text evidence="2">Belongs to the CLV3/ESR signal peptide family.</text>
</comment>
<dbReference type="PANTHER" id="PTHR36016:SF1">
    <property type="entry name" value="CLAVATA3_ESR (CLE)-RELATED PROTEIN 5-RELATED"/>
    <property type="match status" value="1"/>
</dbReference>
<dbReference type="AlphaFoldDB" id="A0A1J6KU91"/>
<accession>A0A1J6KU91</accession>
<reference evidence="10" key="1">
    <citation type="submission" date="2016-11" db="EMBL/GenBank/DDBJ databases">
        <title>The genome of Nicotiana attenuata.</title>
        <authorList>
            <person name="Xu S."/>
            <person name="Brockmoeller T."/>
            <person name="Gaquerel E."/>
            <person name="Navarro A."/>
            <person name="Kuhl H."/>
            <person name="Gase K."/>
            <person name="Ling Z."/>
            <person name="Zhou W."/>
            <person name="Kreitzer C."/>
            <person name="Stanke M."/>
            <person name="Tang H."/>
            <person name="Lyons E."/>
            <person name="Pandey P."/>
            <person name="Pandey S.P."/>
            <person name="Timmermann B."/>
            <person name="Baldwin I.T."/>
        </authorList>
    </citation>
    <scope>NUCLEOTIDE SEQUENCE [LARGE SCALE GENOMIC DNA]</scope>
    <source>
        <strain evidence="10">UT</strain>
    </source>
</reference>
<evidence type="ECO:0000256" key="7">
    <source>
        <dbReference type="ARBA" id="ARBA00023278"/>
    </source>
</evidence>
<dbReference type="Gramene" id="OIT28328">
    <property type="protein sequence ID" value="OIT28328"/>
    <property type="gene ID" value="A4A49_18960"/>
</dbReference>
<name>A0A1J6KU91_NICAT</name>
<dbReference type="EMBL" id="MJEQ01002101">
    <property type="protein sequence ID" value="OIT28328.1"/>
    <property type="molecule type" value="Genomic_DNA"/>
</dbReference>
<evidence type="ECO:0000313" key="10">
    <source>
        <dbReference type="EMBL" id="OIT28328.1"/>
    </source>
</evidence>
<organism evidence="10 11">
    <name type="scientific">Nicotiana attenuata</name>
    <name type="common">Coyote tobacco</name>
    <dbReference type="NCBI Taxonomy" id="49451"/>
    <lineage>
        <taxon>Eukaryota</taxon>
        <taxon>Viridiplantae</taxon>
        <taxon>Streptophyta</taxon>
        <taxon>Embryophyta</taxon>
        <taxon>Tracheophyta</taxon>
        <taxon>Spermatophyta</taxon>
        <taxon>Magnoliopsida</taxon>
        <taxon>eudicotyledons</taxon>
        <taxon>Gunneridae</taxon>
        <taxon>Pentapetalae</taxon>
        <taxon>asterids</taxon>
        <taxon>lamiids</taxon>
        <taxon>Solanales</taxon>
        <taxon>Solanaceae</taxon>
        <taxon>Nicotianoideae</taxon>
        <taxon>Nicotianeae</taxon>
        <taxon>Nicotiana</taxon>
    </lineage>
</organism>
<feature type="signal peptide" evidence="9">
    <location>
        <begin position="1"/>
        <end position="30"/>
    </location>
</feature>
<evidence type="ECO:0000256" key="6">
    <source>
        <dbReference type="ARBA" id="ARBA00023180"/>
    </source>
</evidence>
<keyword evidence="4 9" id="KW-0732">Signal</keyword>
<keyword evidence="6" id="KW-0325">Glycoprotein</keyword>
<keyword evidence="5" id="KW-0221">Differentiation</keyword>
<evidence type="ECO:0000256" key="3">
    <source>
        <dbReference type="ARBA" id="ARBA00022525"/>
    </source>
</evidence>
<dbReference type="GO" id="GO:0005576">
    <property type="term" value="C:extracellular region"/>
    <property type="evidence" value="ECO:0007669"/>
    <property type="project" value="UniProtKB-SubCell"/>
</dbReference>
<evidence type="ECO:0000256" key="1">
    <source>
        <dbReference type="ARBA" id="ARBA00004239"/>
    </source>
</evidence>
<keyword evidence="7" id="KW-0379">Hydroxylation</keyword>
<dbReference type="GO" id="GO:0030154">
    <property type="term" value="P:cell differentiation"/>
    <property type="evidence" value="ECO:0007669"/>
    <property type="project" value="UniProtKB-KW"/>
</dbReference>
<dbReference type="SMR" id="A0A1J6KU91"/>
<evidence type="ECO:0000256" key="9">
    <source>
        <dbReference type="SAM" id="SignalP"/>
    </source>
</evidence>